<sequence length="229" mass="25169">MYNDFNHLPSGPYNMFARYISPNPRTTINPVPRFPAIHYTAFLSPFSCVIGDVHIHENVYVAPSATLRADEGTPFSIGSNSNIQDGAILHGLANETLQVGDRRYSIYIGNNVSIAHAAIIHGPCYIGDDTFVSFKSIVFNAVVGRGSYISMDAVVTNGVHLAPHRFVPPGAHIDTQAKADSLSSVPKDSEEFAQEVIRVNNEFPPSYHFLFGTHRCSCGVTYNQDRLIK</sequence>
<accession>A0A3D9S5N0</accession>
<dbReference type="SUPFAM" id="SSF51161">
    <property type="entry name" value="Trimeric LpxA-like enzymes"/>
    <property type="match status" value="1"/>
</dbReference>
<gene>
    <name evidence="1" type="ORF">A8990_11651</name>
</gene>
<dbReference type="RefSeq" id="WP_116189796.1">
    <property type="nucleotide sequence ID" value="NZ_QTTN01000016.1"/>
</dbReference>
<dbReference type="InterPro" id="IPR052265">
    <property type="entry name" value="Gamma-CA"/>
</dbReference>
<dbReference type="Proteomes" id="UP000256304">
    <property type="component" value="Unassembled WGS sequence"/>
</dbReference>
<evidence type="ECO:0000313" key="1">
    <source>
        <dbReference type="EMBL" id="REE83872.1"/>
    </source>
</evidence>
<dbReference type="PANTHER" id="PTHR43360:SF1">
    <property type="entry name" value="CARBOXYSOME ASSEMBLY PROTEIN CCMM"/>
    <property type="match status" value="1"/>
</dbReference>
<dbReference type="PANTHER" id="PTHR43360">
    <property type="entry name" value="CARBON DIOXIDE CONCENTRATING MECHANISM PROTEIN CCMM"/>
    <property type="match status" value="1"/>
</dbReference>
<name>A0A3D9S5N0_9BACL</name>
<dbReference type="EMBL" id="QTTN01000016">
    <property type="protein sequence ID" value="REE83872.1"/>
    <property type="molecule type" value="Genomic_DNA"/>
</dbReference>
<dbReference type="OrthoDB" id="9803036at2"/>
<reference evidence="1 2" key="1">
    <citation type="submission" date="2018-08" db="EMBL/GenBank/DDBJ databases">
        <title>Genomic Encyclopedia of Type Strains, Phase III (KMG-III): the genomes of soil and plant-associated and newly described type strains.</title>
        <authorList>
            <person name="Whitman W."/>
        </authorList>
    </citation>
    <scope>NUCLEOTIDE SEQUENCE [LARGE SCALE GENOMIC DNA]</scope>
    <source>
        <strain evidence="1 2">CGMCC 1.10966</strain>
    </source>
</reference>
<proteinExistence type="predicted"/>
<comment type="caution">
    <text evidence="1">The sequence shown here is derived from an EMBL/GenBank/DDBJ whole genome shotgun (WGS) entry which is preliminary data.</text>
</comment>
<keyword evidence="2" id="KW-1185">Reference proteome</keyword>
<protein>
    <submittedName>
        <fullName evidence="1">Carbon dioxide concentrating mechanism protein CcmM</fullName>
    </submittedName>
</protein>
<dbReference type="Gene3D" id="2.160.10.10">
    <property type="entry name" value="Hexapeptide repeat proteins"/>
    <property type="match status" value="1"/>
</dbReference>
<organism evidence="1 2">
    <name type="scientific">Paenibacillus taihuensis</name>
    <dbReference type="NCBI Taxonomy" id="1156355"/>
    <lineage>
        <taxon>Bacteria</taxon>
        <taxon>Bacillati</taxon>
        <taxon>Bacillota</taxon>
        <taxon>Bacilli</taxon>
        <taxon>Bacillales</taxon>
        <taxon>Paenibacillaceae</taxon>
        <taxon>Paenibacillus</taxon>
    </lineage>
</organism>
<dbReference type="InterPro" id="IPR011004">
    <property type="entry name" value="Trimer_LpxA-like_sf"/>
</dbReference>
<dbReference type="AlphaFoldDB" id="A0A3D9S5N0"/>
<evidence type="ECO:0000313" key="2">
    <source>
        <dbReference type="Proteomes" id="UP000256304"/>
    </source>
</evidence>